<keyword evidence="1" id="KW-0472">Membrane</keyword>
<feature type="transmembrane region" description="Helical" evidence="1">
    <location>
        <begin position="44"/>
        <end position="65"/>
    </location>
</feature>
<gene>
    <name evidence="2" type="ORF">L3X39_06800</name>
</gene>
<dbReference type="RefSeq" id="WP_237231023.1">
    <property type="nucleotide sequence ID" value="NZ_JAKKDV010000002.1"/>
</dbReference>
<dbReference type="EMBL" id="JAKKDV010000002">
    <property type="protein sequence ID" value="MCF7560345.1"/>
    <property type="molecule type" value="Genomic_DNA"/>
</dbReference>
<proteinExistence type="predicted"/>
<organism evidence="2 3">
    <name type="scientific">Flaviramulus multivorans</name>
    <dbReference type="NCBI Taxonomy" id="1304750"/>
    <lineage>
        <taxon>Bacteria</taxon>
        <taxon>Pseudomonadati</taxon>
        <taxon>Bacteroidota</taxon>
        <taxon>Flavobacteriia</taxon>
        <taxon>Flavobacteriales</taxon>
        <taxon>Flavobacteriaceae</taxon>
        <taxon>Flaviramulus</taxon>
    </lineage>
</organism>
<protein>
    <submittedName>
        <fullName evidence="2">Uncharacterized protein</fullName>
    </submittedName>
</protein>
<feature type="transmembrane region" description="Helical" evidence="1">
    <location>
        <begin position="77"/>
        <end position="97"/>
    </location>
</feature>
<name>A0ABS9IIS4_9FLAO</name>
<feature type="transmembrane region" description="Helical" evidence="1">
    <location>
        <begin position="126"/>
        <end position="144"/>
    </location>
</feature>
<keyword evidence="1" id="KW-1133">Transmembrane helix</keyword>
<keyword evidence="1" id="KW-0812">Transmembrane</keyword>
<feature type="transmembrane region" description="Helical" evidence="1">
    <location>
        <begin position="7"/>
        <end position="24"/>
    </location>
</feature>
<evidence type="ECO:0000256" key="1">
    <source>
        <dbReference type="SAM" id="Phobius"/>
    </source>
</evidence>
<comment type="caution">
    <text evidence="2">The sequence shown here is derived from an EMBL/GenBank/DDBJ whole genome shotgun (WGS) entry which is preliminary data.</text>
</comment>
<evidence type="ECO:0000313" key="2">
    <source>
        <dbReference type="EMBL" id="MCF7560345.1"/>
    </source>
</evidence>
<keyword evidence="3" id="KW-1185">Reference proteome</keyword>
<dbReference type="Proteomes" id="UP001200022">
    <property type="component" value="Unassembled WGS sequence"/>
</dbReference>
<reference evidence="2 3" key="1">
    <citation type="submission" date="2022-01" db="EMBL/GenBank/DDBJ databases">
        <title>Draft genome sequence of Sabulilitoribacter multivorans KCTC 32326.</title>
        <authorList>
            <person name="Oh J.-S."/>
        </authorList>
    </citation>
    <scope>NUCLEOTIDE SEQUENCE [LARGE SCALE GENOMIC DNA]</scope>
    <source>
        <strain evidence="2 3">M-M16</strain>
    </source>
</reference>
<evidence type="ECO:0000313" key="3">
    <source>
        <dbReference type="Proteomes" id="UP001200022"/>
    </source>
</evidence>
<sequence>MKILNIIGIGIFTFLSIYEFSGLMEYLSEQLLFINLPYSLSILWLPELIGLLAYLILLIWAINKIKNLIPISSSKTFAISIMIFFILLLVKFIYSFYGTGLLFERFPVEFDAFHKLRDENQQLQRIMGFFPILKYLILALILYFNKKLDFNDVNNLQLS</sequence>
<accession>A0ABS9IIS4</accession>